<comment type="caution">
    <text evidence="1">The sequence shown here is derived from an EMBL/GenBank/DDBJ whole genome shotgun (WGS) entry which is preliminary data.</text>
</comment>
<organism evidence="1 2">
    <name type="scientific">Pseudomarimonas salicorniae</name>
    <dbReference type="NCBI Taxonomy" id="2933270"/>
    <lineage>
        <taxon>Bacteria</taxon>
        <taxon>Pseudomonadati</taxon>
        <taxon>Pseudomonadota</taxon>
        <taxon>Gammaproteobacteria</taxon>
        <taxon>Lysobacterales</taxon>
        <taxon>Lysobacteraceae</taxon>
        <taxon>Pseudomarimonas</taxon>
    </lineage>
</organism>
<proteinExistence type="predicted"/>
<accession>A0ABT0GLP7</accession>
<evidence type="ECO:0000313" key="1">
    <source>
        <dbReference type="EMBL" id="MCK7595464.1"/>
    </source>
</evidence>
<dbReference type="EMBL" id="JALNMH010000018">
    <property type="protein sequence ID" value="MCK7595464.1"/>
    <property type="molecule type" value="Genomic_DNA"/>
</dbReference>
<sequence>MASRKKDRSSKRKLAENEGTLWLEIEDDKSALGGKGPYDILDEIVALAKKSRIGKYDGRSYGSGAFDVSFKVKNREAGAVILRKIMRETFPTLAFSLSDEYESMFHREPEAETIIQQLERLEMTAAYFASALTEIRERLQASEKAD</sequence>
<evidence type="ECO:0000313" key="2">
    <source>
        <dbReference type="Proteomes" id="UP001431449"/>
    </source>
</evidence>
<protein>
    <submittedName>
        <fullName evidence="1">Uncharacterized protein</fullName>
    </submittedName>
</protein>
<keyword evidence="2" id="KW-1185">Reference proteome</keyword>
<dbReference type="Proteomes" id="UP001431449">
    <property type="component" value="Unassembled WGS sequence"/>
</dbReference>
<reference evidence="1" key="1">
    <citation type="submission" date="2022-04" db="EMBL/GenBank/DDBJ databases">
        <title>Lysobacter sp. CAU 1642 isolated from sea sand.</title>
        <authorList>
            <person name="Kim W."/>
        </authorList>
    </citation>
    <scope>NUCLEOTIDE SEQUENCE</scope>
    <source>
        <strain evidence="1">CAU 1642</strain>
    </source>
</reference>
<gene>
    <name evidence="1" type="ORF">M0G41_17550</name>
</gene>
<dbReference type="RefSeq" id="WP_248211428.1">
    <property type="nucleotide sequence ID" value="NZ_JALNMH010000018.1"/>
</dbReference>
<name>A0ABT0GLP7_9GAMM</name>